<comment type="caution">
    <text evidence="1">The sequence shown here is derived from an EMBL/GenBank/DDBJ whole genome shotgun (WGS) entry which is preliminary data.</text>
</comment>
<reference evidence="1 2" key="1">
    <citation type="journal article" date="2022" name="bioRxiv">
        <title>An ancient truncated duplication of the anti-Mullerian hormone receptor type 2 gene is a potential conserved master sex determinant in the Pangasiidae catfish family.</title>
        <authorList>
            <person name="Wen M."/>
            <person name="Pan Q."/>
            <person name="Jouanno E."/>
            <person name="Montfort J."/>
            <person name="Zahm M."/>
            <person name="Cabau C."/>
            <person name="Klopp C."/>
            <person name="Iampietro C."/>
            <person name="Roques C."/>
            <person name="Bouchez O."/>
            <person name="Castinel A."/>
            <person name="Donnadieu C."/>
            <person name="Parrinello H."/>
            <person name="Poncet C."/>
            <person name="Belmonte E."/>
            <person name="Gautier V."/>
            <person name="Avarre J.-C."/>
            <person name="Dugue R."/>
            <person name="Gustiano R."/>
            <person name="Ha T.T.T."/>
            <person name="Campet M."/>
            <person name="Sriphairoj K."/>
            <person name="Ribolli J."/>
            <person name="de Almeida F.L."/>
            <person name="Desvignes T."/>
            <person name="Postlethwait J.H."/>
            <person name="Bucao C.F."/>
            <person name="Robinson-Rechavi M."/>
            <person name="Bobe J."/>
            <person name="Herpin A."/>
            <person name="Guiguen Y."/>
        </authorList>
    </citation>
    <scope>NUCLEOTIDE SEQUENCE [LARGE SCALE GENOMIC DNA]</scope>
    <source>
        <strain evidence="1">YG-Dec2019</strain>
    </source>
</reference>
<name>A0ACC5XJD6_PANGG</name>
<proteinExistence type="predicted"/>
<dbReference type="Proteomes" id="UP000829447">
    <property type="component" value="Linkage Group LG22"/>
</dbReference>
<sequence length="392" mass="42132">MSHCLVASLALLLVCSLTGTDCLLVIWPSGPTLVNAFVGTNLTLGISYRGVTEPLVTWLNGTLILATWTIGLNTPPPDIAPAYSNVLSMDQTGSLVFQNVPASYSGTYTAQMAKPGAHEASVNFTLLVYNIITDVSVVAVSQDFVEGGAPSTLSYSSMQGPVMTSTWYFKGLEVVNSSRYLITQKSLTINQPNRNDTGLYSVVLSNPFSNVTQSKNIKVLYGPDQPVLEVSPTKATFVSGETVSLSCRAEGEPPPSASWVFNGQSLPTSNGTLQLTHVQSSQSGVYKCVLVNSRTNMRLTRNVTINIQGLSSSAIAVFNFSNEAAKRNPRYPVSRATKKAVISQPDLTKPHHLLTRGLKQPPAYNHHHHQAPSERSSSLPLAIPPVRMATTV</sequence>
<dbReference type="EMBL" id="CM040475">
    <property type="protein sequence ID" value="MCI4391250.1"/>
    <property type="molecule type" value="Genomic_DNA"/>
</dbReference>
<organism evidence="1 2">
    <name type="scientific">Pangasianodon gigas</name>
    <name type="common">Mekong giant catfish</name>
    <name type="synonym">Pangasius gigas</name>
    <dbReference type="NCBI Taxonomy" id="30993"/>
    <lineage>
        <taxon>Eukaryota</taxon>
        <taxon>Metazoa</taxon>
        <taxon>Chordata</taxon>
        <taxon>Craniata</taxon>
        <taxon>Vertebrata</taxon>
        <taxon>Euteleostomi</taxon>
        <taxon>Actinopterygii</taxon>
        <taxon>Neopterygii</taxon>
        <taxon>Teleostei</taxon>
        <taxon>Ostariophysi</taxon>
        <taxon>Siluriformes</taxon>
        <taxon>Pangasiidae</taxon>
        <taxon>Pangasianodon</taxon>
    </lineage>
</organism>
<gene>
    <name evidence="1" type="ORF">PGIGA_G00131970</name>
</gene>
<protein>
    <submittedName>
        <fullName evidence="1">Uncharacterized protein</fullName>
    </submittedName>
</protein>
<evidence type="ECO:0000313" key="2">
    <source>
        <dbReference type="Proteomes" id="UP000829447"/>
    </source>
</evidence>
<accession>A0ACC5XJD6</accession>
<evidence type="ECO:0000313" key="1">
    <source>
        <dbReference type="EMBL" id="MCI4391250.1"/>
    </source>
</evidence>
<keyword evidence="2" id="KW-1185">Reference proteome</keyword>